<proteinExistence type="predicted"/>
<keyword evidence="1" id="KW-0812">Transmembrane</keyword>
<gene>
    <name evidence="2" type="ORF">SDC9_110535</name>
</gene>
<sequence>MSISETSGPLHCYKHPQRETYLRCNNCNQPICTSCAVLTPTGYRCKDCVRGQQKKFDTTRWWDYPLTAIVAAVLAYLSYTLLQFISFLGYFTLILAPLIGAGIAEAVRFVVRRRRSKALPWVAGGGVVAGMLVFILPMFISMVPLLTYQYGVATGGIYSFASLIFPVGYIILTAVTVYYRLKGIRL</sequence>
<feature type="transmembrane region" description="Helical" evidence="1">
    <location>
        <begin position="160"/>
        <end position="181"/>
    </location>
</feature>
<organism evidence="2">
    <name type="scientific">bioreactor metagenome</name>
    <dbReference type="NCBI Taxonomy" id="1076179"/>
    <lineage>
        <taxon>unclassified sequences</taxon>
        <taxon>metagenomes</taxon>
        <taxon>ecological metagenomes</taxon>
    </lineage>
</organism>
<evidence type="ECO:0000313" key="2">
    <source>
        <dbReference type="EMBL" id="MPM63654.1"/>
    </source>
</evidence>
<dbReference type="EMBL" id="VSSQ01019536">
    <property type="protein sequence ID" value="MPM63654.1"/>
    <property type="molecule type" value="Genomic_DNA"/>
</dbReference>
<evidence type="ECO:0008006" key="3">
    <source>
        <dbReference type="Google" id="ProtNLM"/>
    </source>
</evidence>
<reference evidence="2" key="1">
    <citation type="submission" date="2019-08" db="EMBL/GenBank/DDBJ databases">
        <authorList>
            <person name="Kucharzyk K."/>
            <person name="Murdoch R.W."/>
            <person name="Higgins S."/>
            <person name="Loffler F."/>
        </authorList>
    </citation>
    <scope>NUCLEOTIDE SEQUENCE</scope>
</reference>
<accession>A0A645BPC8</accession>
<evidence type="ECO:0000256" key="1">
    <source>
        <dbReference type="SAM" id="Phobius"/>
    </source>
</evidence>
<dbReference type="AlphaFoldDB" id="A0A645BPC8"/>
<name>A0A645BPC8_9ZZZZ</name>
<comment type="caution">
    <text evidence="2">The sequence shown here is derived from an EMBL/GenBank/DDBJ whole genome shotgun (WGS) entry which is preliminary data.</text>
</comment>
<keyword evidence="1" id="KW-0472">Membrane</keyword>
<feature type="transmembrane region" description="Helical" evidence="1">
    <location>
        <begin position="88"/>
        <end position="111"/>
    </location>
</feature>
<feature type="transmembrane region" description="Helical" evidence="1">
    <location>
        <begin position="61"/>
        <end position="82"/>
    </location>
</feature>
<keyword evidence="1" id="KW-1133">Transmembrane helix</keyword>
<protein>
    <recommendedName>
        <fullName evidence="3">B box-type domain-containing protein</fullName>
    </recommendedName>
</protein>
<feature type="transmembrane region" description="Helical" evidence="1">
    <location>
        <begin position="118"/>
        <end position="140"/>
    </location>
</feature>